<reference evidence="3" key="1">
    <citation type="submission" date="2018-05" db="EMBL/GenBank/DDBJ databases">
        <authorList>
            <person name="Li X."/>
        </authorList>
    </citation>
    <scope>NUCLEOTIDE SEQUENCE [LARGE SCALE GENOMIC DNA]</scope>
    <source>
        <strain evidence="3">LX32</strain>
    </source>
</reference>
<gene>
    <name evidence="2" type="ORF">DJ017_14375</name>
</gene>
<feature type="chain" id="PRO_5016330501" description="DUF3617 domain-containing protein" evidence="1">
    <location>
        <begin position="48"/>
        <end position="171"/>
    </location>
</feature>
<name>A0A328ALZ2_9CAUL</name>
<dbReference type="OrthoDB" id="7189411at2"/>
<evidence type="ECO:0000256" key="1">
    <source>
        <dbReference type="SAM" id="SignalP"/>
    </source>
</evidence>
<accession>A0A328ALZ2</accession>
<dbReference type="InterPro" id="IPR022061">
    <property type="entry name" value="DUF3617"/>
</dbReference>
<keyword evidence="3" id="KW-1185">Reference proteome</keyword>
<dbReference type="EMBL" id="QFYQ01000001">
    <property type="protein sequence ID" value="RAK55609.1"/>
    <property type="molecule type" value="Genomic_DNA"/>
</dbReference>
<dbReference type="Proteomes" id="UP000249254">
    <property type="component" value="Unassembled WGS sequence"/>
</dbReference>
<sequence>MRGSAAFEHALVMRTSYMPPMTHLSAPALTASFAAAAALLGPLAAHAQTTIQPGYWETTSQVISPFPTKKVEKRCIRAEDVEKVIAGSPNHNYTCTYPTKEIGGGKIRLAGSCKTKHGDPVPISSDGVYTATTLRMDAYIRPKLGGLTVPVHARTAATRIGDVCPTAQVAK</sequence>
<evidence type="ECO:0000313" key="2">
    <source>
        <dbReference type="EMBL" id="RAK55609.1"/>
    </source>
</evidence>
<evidence type="ECO:0008006" key="4">
    <source>
        <dbReference type="Google" id="ProtNLM"/>
    </source>
</evidence>
<keyword evidence="1" id="KW-0732">Signal</keyword>
<proteinExistence type="predicted"/>
<dbReference type="Pfam" id="PF12276">
    <property type="entry name" value="DUF3617"/>
    <property type="match status" value="1"/>
</dbReference>
<protein>
    <recommendedName>
        <fullName evidence="4">DUF3617 domain-containing protein</fullName>
    </recommendedName>
</protein>
<feature type="signal peptide" evidence="1">
    <location>
        <begin position="1"/>
        <end position="47"/>
    </location>
</feature>
<comment type="caution">
    <text evidence="2">The sequence shown here is derived from an EMBL/GenBank/DDBJ whole genome shotgun (WGS) entry which is preliminary data.</text>
</comment>
<organism evidence="2 3">
    <name type="scientific">Phenylobacterium soli</name>
    <dbReference type="NCBI Taxonomy" id="2170551"/>
    <lineage>
        <taxon>Bacteria</taxon>
        <taxon>Pseudomonadati</taxon>
        <taxon>Pseudomonadota</taxon>
        <taxon>Alphaproteobacteria</taxon>
        <taxon>Caulobacterales</taxon>
        <taxon>Caulobacteraceae</taxon>
        <taxon>Phenylobacterium</taxon>
    </lineage>
</organism>
<dbReference type="AlphaFoldDB" id="A0A328ALZ2"/>
<evidence type="ECO:0000313" key="3">
    <source>
        <dbReference type="Proteomes" id="UP000249254"/>
    </source>
</evidence>